<organism evidence="2 3">
    <name type="scientific">Aspergillus lentulus</name>
    <dbReference type="NCBI Taxonomy" id="293939"/>
    <lineage>
        <taxon>Eukaryota</taxon>
        <taxon>Fungi</taxon>
        <taxon>Dikarya</taxon>
        <taxon>Ascomycota</taxon>
        <taxon>Pezizomycotina</taxon>
        <taxon>Eurotiomycetes</taxon>
        <taxon>Eurotiomycetidae</taxon>
        <taxon>Eurotiales</taxon>
        <taxon>Aspergillaceae</taxon>
        <taxon>Aspergillus</taxon>
        <taxon>Aspergillus subgen. Fumigati</taxon>
    </lineage>
</organism>
<dbReference type="InterPro" id="IPR003032">
    <property type="entry name" value="Ryanodine_rcpt"/>
</dbReference>
<protein>
    <recommendedName>
        <fullName evidence="1">Ryanodine receptor Ryr domain-containing protein</fullName>
    </recommendedName>
</protein>
<name>A0AAN4PEJ9_ASPLE</name>
<dbReference type="InterPro" id="IPR027417">
    <property type="entry name" value="P-loop_NTPase"/>
</dbReference>
<reference evidence="2 3" key="1">
    <citation type="submission" date="2015-11" db="EMBL/GenBank/DDBJ databases">
        <title>Aspergillus lentulus strain IFM 54703T.</title>
        <authorList>
            <person name="Kusuya Y."/>
            <person name="Sakai K."/>
            <person name="Kamei K."/>
            <person name="Takahashi H."/>
            <person name="Yaguchi T."/>
        </authorList>
    </citation>
    <scope>NUCLEOTIDE SEQUENCE [LARGE SCALE GENOMIC DNA]</scope>
    <source>
        <strain evidence="2 3">IFM 54703</strain>
    </source>
</reference>
<dbReference type="EMBL" id="BCLY01000004">
    <property type="protein sequence ID" value="GAQ05082.1"/>
    <property type="molecule type" value="Genomic_DNA"/>
</dbReference>
<dbReference type="Pfam" id="PF02026">
    <property type="entry name" value="RyR"/>
    <property type="match status" value="1"/>
</dbReference>
<accession>A0AAN4PEJ9</accession>
<dbReference type="Proteomes" id="UP000051487">
    <property type="component" value="Unassembled WGS sequence"/>
</dbReference>
<evidence type="ECO:0000313" key="3">
    <source>
        <dbReference type="Proteomes" id="UP000051487"/>
    </source>
</evidence>
<evidence type="ECO:0000259" key="1">
    <source>
        <dbReference type="Pfam" id="PF02026"/>
    </source>
</evidence>
<evidence type="ECO:0000313" key="2">
    <source>
        <dbReference type="EMBL" id="GAQ05082.1"/>
    </source>
</evidence>
<gene>
    <name evidence="2" type="ORF">ALT_2403</name>
</gene>
<sequence>MTRLIVVAGDSPRDLLLYPAQSSVTQHGRQTSMTHEVDRGARLITHLLETAVDKTTHAVHGPAPYATTEDHLHLNSITELELVSGKDGRRFRVKHAQATFTPPVWHPPAIVPTKDDRVAAMVLQDADAEFTNCGDAVDFLQLLHAETVIYRMVSPLGRGRVWDAVRPLPMPDGYGGRKLPADKMIVVVSAEDLRADGVELCYSTSWEKICEDFVENLGSNGQLDTLVTCAHLIVLLGCDGVIYHRGRQMTEPILFFDPRSEEGSFERCHGGHMPGVVEVFVANLTAEIVQSSDGSSLEGAIRRGLLGARRFTELKYRNSQADDRPKYPISEVMGRYKDPGSDGGNLITMSIPAESISQGKTGGWSILQQNVGDPVLMAHHIVIDGVLSAANWIPIARFGELTVMDRAEIEAYRAIFNAIIMYMSSEQTKPLNLGIFGARGSGKSFAAVQVATSAAAVCGREVQQFKIHLSRASKVEDLVNTLNAVRDSTLSGRLPLVYLDGFDGHHADVPVGWLDYLLPPLLTGRFLDRGEMRHTGPAIFLLSSNTARRLDDLRNESFRETYGERSTTKMQDLVSCLHGYVDIRGFDRLDETDTLYPVRRAIALRHILEQRAPALQASGKMSIDESVLDGLLLTPTYRNGYRSLISIITMSNLSGKHHFERASLPSEGQLGLHLDYATFARCAQYNMLSDEVCNSIAKRLHETYVAHRVLMAETQQERRDLESQRSLNSWDFLDEEFKESARAHAADIPRKLRLIRCFMSKTENHRSPVTELDPHELELLAEREHERWNAERLRKQWRLGERDEKQRTSPFLVPWMDLAERWKDIDRVMVGAYPNILPDGYAVYRAGLQT</sequence>
<dbReference type="SUPFAM" id="SSF52540">
    <property type="entry name" value="P-loop containing nucleoside triphosphate hydrolases"/>
    <property type="match status" value="1"/>
</dbReference>
<dbReference type="AlphaFoldDB" id="A0AAN4PEJ9"/>
<feature type="domain" description="Ryanodine receptor Ryr" evidence="1">
    <location>
        <begin position="778"/>
        <end position="830"/>
    </location>
</feature>
<dbReference type="Gene3D" id="6.20.350.10">
    <property type="match status" value="1"/>
</dbReference>
<proteinExistence type="predicted"/>
<comment type="caution">
    <text evidence="2">The sequence shown here is derived from an EMBL/GenBank/DDBJ whole genome shotgun (WGS) entry which is preliminary data.</text>
</comment>